<protein>
    <submittedName>
        <fullName evidence="1">Uncharacterized protein</fullName>
    </submittedName>
</protein>
<name>A0A0A8X8R6_MESS1</name>
<dbReference type="Proteomes" id="UP000031014">
    <property type="component" value="Unassembled WGS sequence"/>
</dbReference>
<dbReference type="AlphaFoldDB" id="A0A0A8X8R6"/>
<dbReference type="STRING" id="1321606.SAMD00020551_4529"/>
<dbReference type="EMBL" id="BASE01000119">
    <property type="protein sequence ID" value="GAM16340.1"/>
    <property type="molecule type" value="Genomic_DNA"/>
</dbReference>
<comment type="caution">
    <text evidence="1">The sequence shown here is derived from an EMBL/GenBank/DDBJ whole genome shotgun (WGS) entry which is preliminary data.</text>
</comment>
<evidence type="ECO:0000313" key="1">
    <source>
        <dbReference type="EMBL" id="GAM16340.1"/>
    </source>
</evidence>
<proteinExistence type="predicted"/>
<evidence type="ECO:0000313" key="2">
    <source>
        <dbReference type="Proteomes" id="UP000031014"/>
    </source>
</evidence>
<organism evidence="1 2">
    <name type="scientific">Mesobacillus selenatarsenatis (strain DSM 18680 / JCM 14380 / FERM P-15431 / SF-1)</name>
    <dbReference type="NCBI Taxonomy" id="1321606"/>
    <lineage>
        <taxon>Bacteria</taxon>
        <taxon>Bacillati</taxon>
        <taxon>Bacillota</taxon>
        <taxon>Bacilli</taxon>
        <taxon>Bacillales</taxon>
        <taxon>Bacillaceae</taxon>
        <taxon>Mesobacillus</taxon>
    </lineage>
</organism>
<reference evidence="1 2" key="1">
    <citation type="submission" date="2013-06" db="EMBL/GenBank/DDBJ databases">
        <title>Whole genome shotgun sequence of Bacillus selenatarsenatis SF-1.</title>
        <authorList>
            <person name="Kuroda M."/>
            <person name="Sei K."/>
            <person name="Yamashita M."/>
            <person name="Ike M."/>
        </authorList>
    </citation>
    <scope>NUCLEOTIDE SEQUENCE [LARGE SCALE GENOMIC DNA]</scope>
    <source>
        <strain evidence="1 2">SF-1</strain>
    </source>
</reference>
<sequence>MLSCTFLALSEEVNEGGTTEAWPFVLLWMKGLFVFPLTIA</sequence>
<accession>A0A0A8X8R6</accession>
<keyword evidence="2" id="KW-1185">Reference proteome</keyword>
<gene>
    <name evidence="1" type="ORF">SAMD00020551_4529</name>
</gene>